<evidence type="ECO:0000256" key="8">
    <source>
        <dbReference type="SAM" id="Phobius"/>
    </source>
</evidence>
<name>A0AAN9C273_9CAEN</name>
<evidence type="ECO:0000256" key="2">
    <source>
        <dbReference type="ARBA" id="ARBA00006175"/>
    </source>
</evidence>
<dbReference type="GO" id="GO:0015250">
    <property type="term" value="F:water channel activity"/>
    <property type="evidence" value="ECO:0007669"/>
    <property type="project" value="TreeGrafter"/>
</dbReference>
<keyword evidence="3 7" id="KW-0813">Transport</keyword>
<dbReference type="Gene3D" id="1.20.1080.10">
    <property type="entry name" value="Glycerol uptake facilitator protein"/>
    <property type="match status" value="1"/>
</dbReference>
<keyword evidence="4 7" id="KW-0812">Transmembrane</keyword>
<dbReference type="PANTHER" id="PTHR43829">
    <property type="entry name" value="AQUAPORIN OR AQUAGLYCEROPORIN RELATED"/>
    <property type="match status" value="1"/>
</dbReference>
<comment type="similarity">
    <text evidence="2 7">Belongs to the MIP/aquaporin (TC 1.A.8) family.</text>
</comment>
<dbReference type="Pfam" id="PF00230">
    <property type="entry name" value="MIP"/>
    <property type="match status" value="1"/>
</dbReference>
<evidence type="ECO:0000256" key="1">
    <source>
        <dbReference type="ARBA" id="ARBA00004141"/>
    </source>
</evidence>
<dbReference type="PRINTS" id="PR02019">
    <property type="entry name" value="AQUAPORIN7"/>
</dbReference>
<feature type="transmembrane region" description="Helical" evidence="8">
    <location>
        <begin position="232"/>
        <end position="251"/>
    </location>
</feature>
<evidence type="ECO:0000256" key="6">
    <source>
        <dbReference type="ARBA" id="ARBA00023136"/>
    </source>
</evidence>
<dbReference type="AlphaFoldDB" id="A0AAN9C273"/>
<dbReference type="GO" id="GO:0015254">
    <property type="term" value="F:glycerol channel activity"/>
    <property type="evidence" value="ECO:0007669"/>
    <property type="project" value="TreeGrafter"/>
</dbReference>
<dbReference type="CDD" id="cd00333">
    <property type="entry name" value="MIP"/>
    <property type="match status" value="1"/>
</dbReference>
<evidence type="ECO:0000256" key="3">
    <source>
        <dbReference type="ARBA" id="ARBA00022448"/>
    </source>
</evidence>
<keyword evidence="6 8" id="KW-0472">Membrane</keyword>
<dbReference type="InterPro" id="IPR000425">
    <property type="entry name" value="MIP"/>
</dbReference>
<proteinExistence type="inferred from homology"/>
<feature type="transmembrane region" description="Helical" evidence="8">
    <location>
        <begin position="179"/>
        <end position="197"/>
    </location>
</feature>
<organism evidence="9 10">
    <name type="scientific">Littorina saxatilis</name>
    <dbReference type="NCBI Taxonomy" id="31220"/>
    <lineage>
        <taxon>Eukaryota</taxon>
        <taxon>Metazoa</taxon>
        <taxon>Spiralia</taxon>
        <taxon>Lophotrochozoa</taxon>
        <taxon>Mollusca</taxon>
        <taxon>Gastropoda</taxon>
        <taxon>Caenogastropoda</taxon>
        <taxon>Littorinimorpha</taxon>
        <taxon>Littorinoidea</taxon>
        <taxon>Littorinidae</taxon>
        <taxon>Littorina</taxon>
    </lineage>
</organism>
<evidence type="ECO:0000256" key="7">
    <source>
        <dbReference type="RuleBase" id="RU000477"/>
    </source>
</evidence>
<dbReference type="PRINTS" id="PR00783">
    <property type="entry name" value="MINTRINSICP"/>
</dbReference>
<evidence type="ECO:0000313" key="10">
    <source>
        <dbReference type="Proteomes" id="UP001374579"/>
    </source>
</evidence>
<feature type="transmembrane region" description="Helical" evidence="8">
    <location>
        <begin position="92"/>
        <end position="112"/>
    </location>
</feature>
<dbReference type="Proteomes" id="UP001374579">
    <property type="component" value="Unassembled WGS sequence"/>
</dbReference>
<dbReference type="SUPFAM" id="SSF81338">
    <property type="entry name" value="Aquaporin-like"/>
    <property type="match status" value="1"/>
</dbReference>
<protein>
    <submittedName>
        <fullName evidence="9">Uncharacterized protein</fullName>
    </submittedName>
</protein>
<sequence length="303" mass="32356">MKFSLMKSRLIREFCAECLGTFVLMSMALTAIAQRVLGGEAAGSQATVSWATGIGVTLGVYVSGGVSGGHINPAVSVAMGALGRLPWYKVPVYVLGQLIGSFLASAMVFFIYTDALNQYDGGERKVLGDKATGAIWATYPQPYVSTWSGLLDQVFSTCFLLVCILAISDRRNMGPQSGLTPISLGLIVVATNMTLALNCGNAMNPARDLAPRLFTAVAGWGTAPFSFRNYNWWWVPVAGPIIGALLGAAIYQGIVGRHWIHDDAQKSDSASQTEPLLAMSSQVLRYRGETAEKSRQNADADSS</sequence>
<keyword evidence="10" id="KW-1185">Reference proteome</keyword>
<keyword evidence="5 8" id="KW-1133">Transmembrane helix</keyword>
<dbReference type="InterPro" id="IPR022357">
    <property type="entry name" value="MIP_CS"/>
</dbReference>
<accession>A0AAN9C273</accession>
<feature type="transmembrane region" description="Helical" evidence="8">
    <location>
        <begin position="147"/>
        <end position="167"/>
    </location>
</feature>
<gene>
    <name evidence="9" type="ORF">V1264_001786</name>
</gene>
<evidence type="ECO:0000256" key="5">
    <source>
        <dbReference type="ARBA" id="ARBA00022989"/>
    </source>
</evidence>
<evidence type="ECO:0000313" key="9">
    <source>
        <dbReference type="EMBL" id="KAK7116031.1"/>
    </source>
</evidence>
<comment type="caution">
    <text evidence="9">The sequence shown here is derived from an EMBL/GenBank/DDBJ whole genome shotgun (WGS) entry which is preliminary data.</text>
</comment>
<dbReference type="GO" id="GO:0016323">
    <property type="term" value="C:basolateral plasma membrane"/>
    <property type="evidence" value="ECO:0007669"/>
    <property type="project" value="TreeGrafter"/>
</dbReference>
<dbReference type="FunFam" id="1.20.1080.10:FF:000064">
    <property type="entry name" value="Uncharacterized protein"/>
    <property type="match status" value="1"/>
</dbReference>
<evidence type="ECO:0000256" key="4">
    <source>
        <dbReference type="ARBA" id="ARBA00022692"/>
    </source>
</evidence>
<dbReference type="InterPro" id="IPR023271">
    <property type="entry name" value="Aquaporin-like"/>
</dbReference>
<dbReference type="NCBIfam" id="TIGR00861">
    <property type="entry name" value="MIP"/>
    <property type="match status" value="1"/>
</dbReference>
<feature type="transmembrane region" description="Helical" evidence="8">
    <location>
        <begin position="49"/>
        <end position="71"/>
    </location>
</feature>
<dbReference type="PROSITE" id="PS00221">
    <property type="entry name" value="MIP"/>
    <property type="match status" value="1"/>
</dbReference>
<dbReference type="EMBL" id="JBAMIC010000001">
    <property type="protein sequence ID" value="KAK7116031.1"/>
    <property type="molecule type" value="Genomic_DNA"/>
</dbReference>
<dbReference type="PANTHER" id="PTHR43829:SF9">
    <property type="entry name" value="AQUAPORIN-9"/>
    <property type="match status" value="1"/>
</dbReference>
<reference evidence="9 10" key="1">
    <citation type="submission" date="2024-02" db="EMBL/GenBank/DDBJ databases">
        <title>Chromosome-scale genome assembly of the rough periwinkle Littorina saxatilis.</title>
        <authorList>
            <person name="De Jode A."/>
            <person name="Faria R."/>
            <person name="Formenti G."/>
            <person name="Sims Y."/>
            <person name="Smith T.P."/>
            <person name="Tracey A."/>
            <person name="Wood J.M.D."/>
            <person name="Zagrodzka Z.B."/>
            <person name="Johannesson K."/>
            <person name="Butlin R.K."/>
            <person name="Leder E.H."/>
        </authorList>
    </citation>
    <scope>NUCLEOTIDE SEQUENCE [LARGE SCALE GENOMIC DNA]</scope>
    <source>
        <strain evidence="9">Snail1</strain>
        <tissue evidence="9">Muscle</tissue>
    </source>
</reference>
<dbReference type="InterPro" id="IPR050363">
    <property type="entry name" value="MIP/Aquaporin"/>
</dbReference>
<comment type="subcellular location">
    <subcellularLocation>
        <location evidence="1">Membrane</location>
        <topology evidence="1">Multi-pass membrane protein</topology>
    </subcellularLocation>
</comment>